<dbReference type="Proteomes" id="UP001732700">
    <property type="component" value="Chromosome 7A"/>
</dbReference>
<dbReference type="EnsemblPlants" id="AVESA.00010b.r2.7AG1212180.1">
    <property type="protein sequence ID" value="AVESA.00010b.r2.7AG1212180.1.CDS"/>
    <property type="gene ID" value="AVESA.00010b.r2.7AG1212180"/>
</dbReference>
<protein>
    <submittedName>
        <fullName evidence="1">Uncharacterized protein</fullName>
    </submittedName>
</protein>
<evidence type="ECO:0000313" key="1">
    <source>
        <dbReference type="EnsemblPlants" id="AVESA.00010b.r2.7AG1212180.1.CDS"/>
    </source>
</evidence>
<proteinExistence type="predicted"/>
<evidence type="ECO:0000313" key="2">
    <source>
        <dbReference type="Proteomes" id="UP001732700"/>
    </source>
</evidence>
<accession>A0ACD5ZRU5</accession>
<organism evidence="1 2">
    <name type="scientific">Avena sativa</name>
    <name type="common">Oat</name>
    <dbReference type="NCBI Taxonomy" id="4498"/>
    <lineage>
        <taxon>Eukaryota</taxon>
        <taxon>Viridiplantae</taxon>
        <taxon>Streptophyta</taxon>
        <taxon>Embryophyta</taxon>
        <taxon>Tracheophyta</taxon>
        <taxon>Spermatophyta</taxon>
        <taxon>Magnoliopsida</taxon>
        <taxon>Liliopsida</taxon>
        <taxon>Poales</taxon>
        <taxon>Poaceae</taxon>
        <taxon>BOP clade</taxon>
        <taxon>Pooideae</taxon>
        <taxon>Poodae</taxon>
        <taxon>Poeae</taxon>
        <taxon>Poeae Chloroplast Group 1 (Aveneae type)</taxon>
        <taxon>Aveninae</taxon>
        <taxon>Avena</taxon>
    </lineage>
</organism>
<reference evidence="1" key="1">
    <citation type="submission" date="2021-05" db="EMBL/GenBank/DDBJ databases">
        <authorList>
            <person name="Scholz U."/>
            <person name="Mascher M."/>
            <person name="Fiebig A."/>
        </authorList>
    </citation>
    <scope>NUCLEOTIDE SEQUENCE [LARGE SCALE GENOMIC DNA]</scope>
</reference>
<reference evidence="1" key="2">
    <citation type="submission" date="2025-09" db="UniProtKB">
        <authorList>
            <consortium name="EnsemblPlants"/>
        </authorList>
    </citation>
    <scope>IDENTIFICATION</scope>
</reference>
<name>A0ACD5ZRU5_AVESA</name>
<keyword evidence="2" id="KW-1185">Reference proteome</keyword>
<sequence>METKNDRGPFLVVVPSSVLSGWISELNFWAPNINKVAYFGPPEERRRLFKEMIVQQKFNVLLTTYEYLMNKHDRPKLSKIQWHYIIIDEGHRIKNASCKLNADLKLYRSSHRLLLTGTPLQNNLEELWALLNFLLPNIFNSSEDFSQWFNKPFESNGDNSADEALLSEEENLLIINRLHQVLRPFVLRRLKHKVESELPGKIERLVRCEASAYQKLLMTRVEDNLGGIGAVKVRSVHNSVMELRNICNHPYLSQLHVEEIEGYLPRHYLPSIVRLCGKLEMLDRLLPKLKATGHRVLLFSTMTRLLDVMEDYLVWKKYKYLRLDGHTSGHERGALIDKFNDPNSPAFIFLLSIRAGGVGVNLQAADTVIIFDTDWNPQVDLQAQARAHRIGQKKEVLVLRLETVRTVEEQVRASAEHKLGVANQSITAGFFDNNTSAEDRREYLESLLRECKKEESAPVLDDDALNNILARSEDEIDVFESIDKQRLDEEMAVWLNVVQDGSVSGLDPSVMPSRLVSDDDLKPFCHAMKIYESSNVKSVKVNVRRKGELGGLDTKHYGRGKRAREVRSYEDQWTEEEFEKLCQAESPDSPQPGGALKDLDISKVSKLEVPAESSVEPAETKMHPVETKMEPVETKMEPVPAVPDSSPAKRRRGRPKRSDVSLSPGTSPAKAGQQEAGTTFGSSAQASTTINSAAPTATVHSTGPDVAIHSAAQVGAIQPEISTEIKASCHRIGDVEAENKDSTAVVLPDCQTLFAASDKDKKDTLAPTVADVSVLQSEGPAVDMTSCKQETMIVEALQSGSNLFPSGKKKEEMEGTLDKNQEKKDHPEAETKDHPEAETKDHPEADCQTPFDASDMDTKNTLAPAETDAVDLHSEGASVGVISPKQDNAIVETLQTDDISGGSASHLPATLQSTDLNQPPGQKSSENSGSKLFASGKKTEETEETFDKKTDYKITSIQTNDDSNNIAVGRYSPPEDKKEDSCVHVVDGGDLVGSKQTPAEVRSTDGSDRVFNASSTHASKDANVVELVVSISDATSACEVKKDPESHVSVPVLVSAATNSGDDSKEAHSVPSTHSDREASMVEVGASRNADMSVCELRKGPESNISGGLSQAGLLELNLELTNQAQSSTQSSAENVEETNASYNIQTTSLVESERKSPGNSAHVTPEGMESAGPKIECTIQMPSPDEKSTEVHSSVQVEIVSAAEQASTKDDKEQKPVDVTLHKGVVPTKDDHTDLQTEGNNIVGMNGANQDSAETEAMQIDGIYKGSSGDLPASLQPEPADSNQPAEQDALENSAPISASPNEHEKLKETSSETAGGNSNCNRTDDDSHAMNLVGYSPSEGSDEDDSVQVAEAGDLEGSKELALDVVSAIAGAAEPEPICENAVHVQKGSAEAAHPSTDEGSVQVSMAEPEAKKEGDAPTQKENVESAATKPETVGTEADLSEEASVPTQKETLVTGPVAAVPDQVEHASTELLGEDLNLKPGEAKTEQLLQPSSSEDMTVTGELHSRTGAKTPSTEHACIDGTLDQKETDAAADESPVVVGEEVLNTGIAPDGKSPSV</sequence>